<keyword evidence="2" id="KW-1185">Reference proteome</keyword>
<sequence>MSLSTSSQNGESVPHAIGLCVGLGSVDNLLNLLKQIKVNKINGERWKKGSAQLVKGTIEMCGKFGDDHGGDESNHKNRMALAKGKSLPKPPVNRQYS</sequence>
<gene>
    <name evidence="1" type="ORF">Patl1_22349</name>
</gene>
<dbReference type="Proteomes" id="UP001164250">
    <property type="component" value="Chromosome 13"/>
</dbReference>
<reference evidence="2" key="1">
    <citation type="journal article" date="2023" name="G3 (Bethesda)">
        <title>Genome assembly and association tests identify interacting loci associated with vigor, precocity, and sex in interspecific pistachio rootstocks.</title>
        <authorList>
            <person name="Palmer W."/>
            <person name="Jacygrad E."/>
            <person name="Sagayaradj S."/>
            <person name="Cavanaugh K."/>
            <person name="Han R."/>
            <person name="Bertier L."/>
            <person name="Beede B."/>
            <person name="Kafkas S."/>
            <person name="Golino D."/>
            <person name="Preece J."/>
            <person name="Michelmore R."/>
        </authorList>
    </citation>
    <scope>NUCLEOTIDE SEQUENCE [LARGE SCALE GENOMIC DNA]</scope>
</reference>
<protein>
    <submittedName>
        <fullName evidence="1">Uncharacterized protein</fullName>
    </submittedName>
</protein>
<name>A0ACC0ZW52_9ROSI</name>
<evidence type="ECO:0000313" key="2">
    <source>
        <dbReference type="Proteomes" id="UP001164250"/>
    </source>
</evidence>
<dbReference type="EMBL" id="CM047909">
    <property type="protein sequence ID" value="KAJ0078977.1"/>
    <property type="molecule type" value="Genomic_DNA"/>
</dbReference>
<organism evidence="1 2">
    <name type="scientific">Pistacia atlantica</name>
    <dbReference type="NCBI Taxonomy" id="434234"/>
    <lineage>
        <taxon>Eukaryota</taxon>
        <taxon>Viridiplantae</taxon>
        <taxon>Streptophyta</taxon>
        <taxon>Embryophyta</taxon>
        <taxon>Tracheophyta</taxon>
        <taxon>Spermatophyta</taxon>
        <taxon>Magnoliopsida</taxon>
        <taxon>eudicotyledons</taxon>
        <taxon>Gunneridae</taxon>
        <taxon>Pentapetalae</taxon>
        <taxon>rosids</taxon>
        <taxon>malvids</taxon>
        <taxon>Sapindales</taxon>
        <taxon>Anacardiaceae</taxon>
        <taxon>Pistacia</taxon>
    </lineage>
</organism>
<accession>A0ACC0ZW52</accession>
<comment type="caution">
    <text evidence="1">The sequence shown here is derived from an EMBL/GenBank/DDBJ whole genome shotgun (WGS) entry which is preliminary data.</text>
</comment>
<evidence type="ECO:0000313" key="1">
    <source>
        <dbReference type="EMBL" id="KAJ0078977.1"/>
    </source>
</evidence>
<proteinExistence type="predicted"/>